<evidence type="ECO:0000313" key="11">
    <source>
        <dbReference type="Proteomes" id="UP001597101"/>
    </source>
</evidence>
<dbReference type="PANTHER" id="PTHR30574">
    <property type="entry name" value="INNER MEMBRANE PROTEIN YEDE"/>
    <property type="match status" value="1"/>
</dbReference>
<gene>
    <name evidence="10" type="ORF">ACFQ14_10455</name>
</gene>
<keyword evidence="4" id="KW-0997">Cell inner membrane</keyword>
<evidence type="ECO:0000256" key="2">
    <source>
        <dbReference type="ARBA" id="ARBA00022448"/>
    </source>
</evidence>
<evidence type="ECO:0000256" key="1">
    <source>
        <dbReference type="ARBA" id="ARBA00004429"/>
    </source>
</evidence>
<evidence type="ECO:0000256" key="7">
    <source>
        <dbReference type="ARBA" id="ARBA00023136"/>
    </source>
</evidence>
<keyword evidence="2" id="KW-0813">Transport</keyword>
<keyword evidence="7 9" id="KW-0472">Membrane</keyword>
<evidence type="ECO:0000256" key="9">
    <source>
        <dbReference type="SAM" id="Phobius"/>
    </source>
</evidence>
<evidence type="ECO:0000313" key="10">
    <source>
        <dbReference type="EMBL" id="MFD0916829.1"/>
    </source>
</evidence>
<keyword evidence="5 9" id="KW-0812">Transmembrane</keyword>
<evidence type="ECO:0000256" key="8">
    <source>
        <dbReference type="ARBA" id="ARBA00035655"/>
    </source>
</evidence>
<dbReference type="PANTHER" id="PTHR30574:SF1">
    <property type="entry name" value="SULPHUR TRANSPORT DOMAIN-CONTAINING PROTEIN"/>
    <property type="match status" value="1"/>
</dbReference>
<dbReference type="RefSeq" id="WP_377212676.1">
    <property type="nucleotide sequence ID" value="NZ_JBHTJV010000009.1"/>
</dbReference>
<evidence type="ECO:0000256" key="5">
    <source>
        <dbReference type="ARBA" id="ARBA00022692"/>
    </source>
</evidence>
<proteinExistence type="inferred from homology"/>
<evidence type="ECO:0000256" key="6">
    <source>
        <dbReference type="ARBA" id="ARBA00022989"/>
    </source>
</evidence>
<accession>A0ABW3FJ17</accession>
<dbReference type="Pfam" id="PF04143">
    <property type="entry name" value="Sulf_transp"/>
    <property type="match status" value="1"/>
</dbReference>
<comment type="subcellular location">
    <subcellularLocation>
        <location evidence="1">Cell inner membrane</location>
        <topology evidence="1">Multi-pass membrane protein</topology>
    </subcellularLocation>
</comment>
<name>A0ABW3FJ17_9HYPH</name>
<protein>
    <submittedName>
        <fullName evidence="10">YeeE/YedE family protein</fullName>
    </submittedName>
</protein>
<evidence type="ECO:0000256" key="4">
    <source>
        <dbReference type="ARBA" id="ARBA00022519"/>
    </source>
</evidence>
<feature type="transmembrane region" description="Helical" evidence="9">
    <location>
        <begin position="80"/>
        <end position="100"/>
    </location>
</feature>
<dbReference type="EMBL" id="JBHTJV010000009">
    <property type="protein sequence ID" value="MFD0916829.1"/>
    <property type="molecule type" value="Genomic_DNA"/>
</dbReference>
<feature type="transmembrane region" description="Helical" evidence="9">
    <location>
        <begin position="121"/>
        <end position="142"/>
    </location>
</feature>
<comment type="similarity">
    <text evidence="8">Belongs to the TsuA/YedE (TC 9.B.102) family.</text>
</comment>
<evidence type="ECO:0000256" key="3">
    <source>
        <dbReference type="ARBA" id="ARBA00022475"/>
    </source>
</evidence>
<keyword evidence="3" id="KW-1003">Cell membrane</keyword>
<organism evidence="10 11">
    <name type="scientific">Pseudahrensia aquimaris</name>
    <dbReference type="NCBI Taxonomy" id="744461"/>
    <lineage>
        <taxon>Bacteria</taxon>
        <taxon>Pseudomonadati</taxon>
        <taxon>Pseudomonadota</taxon>
        <taxon>Alphaproteobacteria</taxon>
        <taxon>Hyphomicrobiales</taxon>
        <taxon>Ahrensiaceae</taxon>
        <taxon>Pseudahrensia</taxon>
    </lineage>
</organism>
<keyword evidence="6 9" id="KW-1133">Transmembrane helix</keyword>
<dbReference type="Proteomes" id="UP001597101">
    <property type="component" value="Unassembled WGS sequence"/>
</dbReference>
<dbReference type="InterPro" id="IPR007272">
    <property type="entry name" value="Sulf_transp_TsuA/YedE"/>
</dbReference>
<sequence length="144" mass="14413">METDFTPIQSLIGGALIGLSAVLLMATNGRIAGISGIVSKLLPGSTDKSAMAPGVMFVLGLLLAMPLALLVFGFSPPQTITATLPLLAVAGLLVGFGSATGNGCTSGHGVCGMSRLSVRSIVATVTFMATAFVTVLILRHVVGG</sequence>
<comment type="caution">
    <text evidence="10">The sequence shown here is derived from an EMBL/GenBank/DDBJ whole genome shotgun (WGS) entry which is preliminary data.</text>
</comment>
<feature type="transmembrane region" description="Helical" evidence="9">
    <location>
        <begin position="50"/>
        <end position="74"/>
    </location>
</feature>
<feature type="transmembrane region" description="Helical" evidence="9">
    <location>
        <begin position="12"/>
        <end position="38"/>
    </location>
</feature>
<reference evidence="11" key="1">
    <citation type="journal article" date="2019" name="Int. J. Syst. Evol. Microbiol.">
        <title>The Global Catalogue of Microorganisms (GCM) 10K type strain sequencing project: providing services to taxonomists for standard genome sequencing and annotation.</title>
        <authorList>
            <consortium name="The Broad Institute Genomics Platform"/>
            <consortium name="The Broad Institute Genome Sequencing Center for Infectious Disease"/>
            <person name="Wu L."/>
            <person name="Ma J."/>
        </authorList>
    </citation>
    <scope>NUCLEOTIDE SEQUENCE [LARGE SCALE GENOMIC DNA]</scope>
    <source>
        <strain evidence="11">CCUG 60023</strain>
    </source>
</reference>
<keyword evidence="11" id="KW-1185">Reference proteome</keyword>